<organism evidence="1 2">
    <name type="scientific">Xanthomonas vesicatoria</name>
    <dbReference type="NCBI Taxonomy" id="56460"/>
    <lineage>
        <taxon>Bacteria</taxon>
        <taxon>Pseudomonadati</taxon>
        <taxon>Pseudomonadota</taxon>
        <taxon>Gammaproteobacteria</taxon>
        <taxon>Lysobacterales</taxon>
        <taxon>Lysobacteraceae</taxon>
        <taxon>Xanthomonas</taxon>
    </lineage>
</organism>
<accession>A0AAJ0IWE7</accession>
<evidence type="ECO:0000313" key="2">
    <source>
        <dbReference type="Proteomes" id="UP000030969"/>
    </source>
</evidence>
<dbReference type="EMBL" id="JSYJ01000127">
    <property type="protein sequence ID" value="KHM92175.1"/>
    <property type="molecule type" value="Genomic_DNA"/>
</dbReference>
<sequence>MRAQQRYLMMLQARSHHARSVLWWSLFKRVATMDFDSSQQLRILRDIHDTKPVSDEEGSWAVRAGYATQAEDGDIDLTHEGRKALDDGQA</sequence>
<proteinExistence type="predicted"/>
<reference evidence="1 2" key="1">
    <citation type="submission" date="2014-11" db="EMBL/GenBank/DDBJ databases">
        <title>Draft Genome Sequences of Xanthomonas vesicatoria Strains from the Balkan Peninsula.</title>
        <authorList>
            <person name="Vancheva T."/>
            <person name="Lefeuvre P."/>
            <person name="Bogatzevska N."/>
            <person name="Moncheva P."/>
            <person name="Koebnik R."/>
        </authorList>
    </citation>
    <scope>NUCLEOTIDE SEQUENCE [LARGE SCALE GENOMIC DNA]</scope>
    <source>
        <strain evidence="1 2">53M</strain>
    </source>
</reference>
<dbReference type="Proteomes" id="UP000030969">
    <property type="component" value="Unassembled WGS sequence"/>
</dbReference>
<protein>
    <submittedName>
        <fullName evidence="1">Uncharacterized protein</fullName>
    </submittedName>
</protein>
<comment type="caution">
    <text evidence="1">The sequence shown here is derived from an EMBL/GenBank/DDBJ whole genome shotgun (WGS) entry which is preliminary data.</text>
</comment>
<name>A0AAJ0IWE7_9XANT</name>
<evidence type="ECO:0000313" key="1">
    <source>
        <dbReference type="EMBL" id="KHM92175.1"/>
    </source>
</evidence>
<dbReference type="AlphaFoldDB" id="A0AAJ0IWE7"/>
<gene>
    <name evidence="1" type="ORF">OR61_17300</name>
</gene>